<accession>A0A453N8E4</accession>
<reference evidence="2" key="5">
    <citation type="journal article" date="2021" name="G3 (Bethesda)">
        <title>Aegilops tauschii genome assembly Aet v5.0 features greater sequence contiguity and improved annotation.</title>
        <authorList>
            <person name="Wang L."/>
            <person name="Zhu T."/>
            <person name="Rodriguez J.C."/>
            <person name="Deal K.R."/>
            <person name="Dubcovsky J."/>
            <person name="McGuire P.E."/>
            <person name="Lux T."/>
            <person name="Spannagl M."/>
            <person name="Mayer K.F.X."/>
            <person name="Baldrich P."/>
            <person name="Meyers B.C."/>
            <person name="Huo N."/>
            <person name="Gu Y.Q."/>
            <person name="Zhou H."/>
            <person name="Devos K.M."/>
            <person name="Bennetzen J.L."/>
            <person name="Unver T."/>
            <person name="Budak H."/>
            <person name="Gulick P.J."/>
            <person name="Galiba G."/>
            <person name="Kalapos B."/>
            <person name="Nelson D.R."/>
            <person name="Li P."/>
            <person name="You F.M."/>
            <person name="Luo M.C."/>
            <person name="Dvorak J."/>
        </authorList>
    </citation>
    <scope>NUCLEOTIDE SEQUENCE [LARGE SCALE GENOMIC DNA]</scope>
    <source>
        <strain evidence="2">cv. AL8/78</strain>
    </source>
</reference>
<dbReference type="SMART" id="SM00256">
    <property type="entry name" value="FBOX"/>
    <property type="match status" value="1"/>
</dbReference>
<reference evidence="3" key="2">
    <citation type="journal article" date="2017" name="Nat. Plants">
        <title>The Aegilops tauschii genome reveals multiple impacts of transposons.</title>
        <authorList>
            <person name="Zhao G."/>
            <person name="Zou C."/>
            <person name="Li K."/>
            <person name="Wang K."/>
            <person name="Li T."/>
            <person name="Gao L."/>
            <person name="Zhang X."/>
            <person name="Wang H."/>
            <person name="Yang Z."/>
            <person name="Liu X."/>
            <person name="Jiang W."/>
            <person name="Mao L."/>
            <person name="Kong X."/>
            <person name="Jiao Y."/>
            <person name="Jia J."/>
        </authorList>
    </citation>
    <scope>NUCLEOTIDE SEQUENCE [LARGE SCALE GENOMIC DNA]</scope>
    <source>
        <strain evidence="3">cv. AL8/78</strain>
    </source>
</reference>
<dbReference type="Gramene" id="AET6Gv20274100.1">
    <property type="protein sequence ID" value="AET6Gv20274100.1"/>
    <property type="gene ID" value="AET6Gv20274100"/>
</dbReference>
<dbReference type="EnsemblPlants" id="AET6Gv20274100.1">
    <property type="protein sequence ID" value="AET6Gv20274100.1"/>
    <property type="gene ID" value="AET6Gv20274100"/>
</dbReference>
<reference evidence="2" key="4">
    <citation type="submission" date="2019-03" db="UniProtKB">
        <authorList>
            <consortium name="EnsemblPlants"/>
        </authorList>
    </citation>
    <scope>IDENTIFICATION</scope>
</reference>
<protein>
    <recommendedName>
        <fullName evidence="1">F-box domain-containing protein</fullName>
    </recommendedName>
</protein>
<dbReference type="Proteomes" id="UP000015105">
    <property type="component" value="Chromosome 6D"/>
</dbReference>
<dbReference type="InterPro" id="IPR036047">
    <property type="entry name" value="F-box-like_dom_sf"/>
</dbReference>
<dbReference type="KEGG" id="ats:109733016"/>
<dbReference type="PANTHER" id="PTHR31264:SF22">
    <property type="entry name" value="F-BOX DOMAIN-CONTAINING PROTEIN"/>
    <property type="match status" value="1"/>
</dbReference>
<name>A0A453N8E4_AEGTS</name>
<dbReference type="OMA" id="VIFMANY"/>
<dbReference type="InterPro" id="IPR001810">
    <property type="entry name" value="F-box_dom"/>
</dbReference>
<feature type="domain" description="F-box" evidence="1">
    <location>
        <begin position="8"/>
        <end position="49"/>
    </location>
</feature>
<sequence length="401" mass="45163">MTPTARHLVDEILEEIFLRLPTPAALARASTASPRFRRIITERAFLRRFLALHPPPLLGFAAGVGGFYPAQDPHPSAPLARAIVDAADFTYSFVPKAKSWFGHWHPCDARDGRLLLEASYRFDLETIPSHAVCDPLSRRYVVLPAIPEEMTIPQERLFEFRSILAPIAEDEDETSFKVIFMANYKSKLLTYVFSSVTLQWCVAASISWGSLGTADPYLARPLCNNLHSFFYWDADWRGKLFVLDTCRREFYIANFAAGNHRQLLNKRGHGMIRSSIAVGTDRALEMFSLIGDYGSDALYGLYHTTQQNDGESFNEWQLKNVAALPRGCLYDTVGATEGFMVLRGYQEPHHGLPGNRDVEDLFSLDLKTSELTKVCRVAPQDPTRRVCSYFGFPPSLSKPSL</sequence>
<dbReference type="STRING" id="200361.A0A453N8E4"/>
<dbReference type="RefSeq" id="XP_020147807.1">
    <property type="nucleotide sequence ID" value="XM_020292218.4"/>
</dbReference>
<proteinExistence type="predicted"/>
<dbReference type="SUPFAM" id="SSF81383">
    <property type="entry name" value="F-box domain"/>
    <property type="match status" value="1"/>
</dbReference>
<dbReference type="AlphaFoldDB" id="A0A453N8E4"/>
<evidence type="ECO:0000313" key="2">
    <source>
        <dbReference type="EnsemblPlants" id="AET6Gv20274100.2"/>
    </source>
</evidence>
<dbReference type="Gramene" id="AET6Gv20274100.2">
    <property type="protein sequence ID" value="AET6Gv20274100.2"/>
    <property type="gene ID" value="AET6Gv20274100"/>
</dbReference>
<evidence type="ECO:0000313" key="3">
    <source>
        <dbReference type="Proteomes" id="UP000015105"/>
    </source>
</evidence>
<reference evidence="2" key="3">
    <citation type="journal article" date="2017" name="Nature">
        <title>Genome sequence of the progenitor of the wheat D genome Aegilops tauschii.</title>
        <authorList>
            <person name="Luo M.C."/>
            <person name="Gu Y.Q."/>
            <person name="Puiu D."/>
            <person name="Wang H."/>
            <person name="Twardziok S.O."/>
            <person name="Deal K.R."/>
            <person name="Huo N."/>
            <person name="Zhu T."/>
            <person name="Wang L."/>
            <person name="Wang Y."/>
            <person name="McGuire P.E."/>
            <person name="Liu S."/>
            <person name="Long H."/>
            <person name="Ramasamy R.K."/>
            <person name="Rodriguez J.C."/>
            <person name="Van S.L."/>
            <person name="Yuan L."/>
            <person name="Wang Z."/>
            <person name="Xia Z."/>
            <person name="Xiao L."/>
            <person name="Anderson O.D."/>
            <person name="Ouyang S."/>
            <person name="Liang Y."/>
            <person name="Zimin A.V."/>
            <person name="Pertea G."/>
            <person name="Qi P."/>
            <person name="Bennetzen J.L."/>
            <person name="Dai X."/>
            <person name="Dawson M.W."/>
            <person name="Muller H.G."/>
            <person name="Kugler K."/>
            <person name="Rivarola-Duarte L."/>
            <person name="Spannagl M."/>
            <person name="Mayer K.F.X."/>
            <person name="Lu F.H."/>
            <person name="Bevan M.W."/>
            <person name="Leroy P."/>
            <person name="Li P."/>
            <person name="You F.M."/>
            <person name="Sun Q."/>
            <person name="Liu Z."/>
            <person name="Lyons E."/>
            <person name="Wicker T."/>
            <person name="Salzberg S.L."/>
            <person name="Devos K.M."/>
            <person name="Dvorak J."/>
        </authorList>
    </citation>
    <scope>NUCLEOTIDE SEQUENCE [LARGE SCALE GENOMIC DNA]</scope>
    <source>
        <strain evidence="2">cv. AL8/78</strain>
    </source>
</reference>
<keyword evidence="3" id="KW-1185">Reference proteome</keyword>
<organism evidence="2 3">
    <name type="scientific">Aegilops tauschii subsp. strangulata</name>
    <name type="common">Goatgrass</name>
    <dbReference type="NCBI Taxonomy" id="200361"/>
    <lineage>
        <taxon>Eukaryota</taxon>
        <taxon>Viridiplantae</taxon>
        <taxon>Streptophyta</taxon>
        <taxon>Embryophyta</taxon>
        <taxon>Tracheophyta</taxon>
        <taxon>Spermatophyta</taxon>
        <taxon>Magnoliopsida</taxon>
        <taxon>Liliopsida</taxon>
        <taxon>Poales</taxon>
        <taxon>Poaceae</taxon>
        <taxon>BOP clade</taxon>
        <taxon>Pooideae</taxon>
        <taxon>Triticodae</taxon>
        <taxon>Triticeae</taxon>
        <taxon>Triticinae</taxon>
        <taxon>Aegilops</taxon>
    </lineage>
</organism>
<dbReference type="GeneID" id="109733016"/>
<evidence type="ECO:0000259" key="1">
    <source>
        <dbReference type="SMART" id="SM00256"/>
    </source>
</evidence>
<dbReference type="PANTHER" id="PTHR31264">
    <property type="entry name" value="OS07G0554500 PROTEIN-RELATED"/>
    <property type="match status" value="1"/>
</dbReference>
<dbReference type="EnsemblPlants" id="AET6Gv20274100.2">
    <property type="protein sequence ID" value="AET6Gv20274100.2"/>
    <property type="gene ID" value="AET6Gv20274100"/>
</dbReference>
<reference evidence="3" key="1">
    <citation type="journal article" date="2014" name="Science">
        <title>Ancient hybridizations among the ancestral genomes of bread wheat.</title>
        <authorList>
            <consortium name="International Wheat Genome Sequencing Consortium,"/>
            <person name="Marcussen T."/>
            <person name="Sandve S.R."/>
            <person name="Heier L."/>
            <person name="Spannagl M."/>
            <person name="Pfeifer M."/>
            <person name="Jakobsen K.S."/>
            <person name="Wulff B.B."/>
            <person name="Steuernagel B."/>
            <person name="Mayer K.F."/>
            <person name="Olsen O.A."/>
        </authorList>
    </citation>
    <scope>NUCLEOTIDE SEQUENCE [LARGE SCALE GENOMIC DNA]</scope>
    <source>
        <strain evidence="3">cv. AL8/78</strain>
    </source>
</reference>
<dbReference type="Pfam" id="PF00646">
    <property type="entry name" value="F-box"/>
    <property type="match status" value="1"/>
</dbReference>
<dbReference type="OrthoDB" id="655770at2759"/>